<dbReference type="NCBIfam" id="TIGR00449">
    <property type="entry name" value="tgt_general"/>
    <property type="match status" value="2"/>
</dbReference>
<evidence type="ECO:0000256" key="1">
    <source>
        <dbReference type="ARBA" id="ARBA00022833"/>
    </source>
</evidence>
<dbReference type="InterPro" id="IPR036511">
    <property type="entry name" value="TGT-like_sf"/>
</dbReference>
<dbReference type="InterPro" id="IPR002616">
    <property type="entry name" value="tRNA_ribo_trans-like"/>
</dbReference>
<evidence type="ECO:0000259" key="2">
    <source>
        <dbReference type="Pfam" id="PF01702"/>
    </source>
</evidence>
<dbReference type="Gene3D" id="3.20.20.105">
    <property type="entry name" value="Queuine tRNA-ribosyltransferase-like"/>
    <property type="match status" value="1"/>
</dbReference>
<feature type="domain" description="tRNA-guanine(15) transglycosylase-like" evidence="2">
    <location>
        <begin position="22"/>
        <end position="458"/>
    </location>
</feature>
<organism evidence="3 4">
    <name type="scientific">Ecytonucleospora hepatopenaei</name>
    <dbReference type="NCBI Taxonomy" id="646526"/>
    <lineage>
        <taxon>Eukaryota</taxon>
        <taxon>Fungi</taxon>
        <taxon>Fungi incertae sedis</taxon>
        <taxon>Microsporidia</taxon>
        <taxon>Enterocytozoonidae</taxon>
        <taxon>Ecytonucleospora</taxon>
    </lineage>
</organism>
<gene>
    <name evidence="3" type="primary">Tgt</name>
    <name evidence="3" type="ORF">EHP00_1761</name>
</gene>
<dbReference type="SUPFAM" id="SSF51713">
    <property type="entry name" value="tRNA-guanine transglycosylase"/>
    <property type="match status" value="1"/>
</dbReference>
<dbReference type="AlphaFoldDB" id="A0A1W0E4N6"/>
<protein>
    <submittedName>
        <fullName evidence="3">Tgt</fullName>
    </submittedName>
</protein>
<keyword evidence="1" id="KW-0862">Zinc</keyword>
<evidence type="ECO:0000313" key="3">
    <source>
        <dbReference type="EMBL" id="OQS54159.1"/>
    </source>
</evidence>
<dbReference type="GO" id="GO:0008479">
    <property type="term" value="F:tRNA-guanosine(34) queuine transglycosylase activity"/>
    <property type="evidence" value="ECO:0007669"/>
    <property type="project" value="TreeGrafter"/>
</dbReference>
<reference evidence="3 4" key="1">
    <citation type="journal article" date="2017" name="Environ. Microbiol.">
        <title>Decay of the glycolytic pathway and adaptation to intranuclear parasitism within Enterocytozoonidae microsporidia.</title>
        <authorList>
            <person name="Wiredu Boakye D."/>
            <person name="Jaroenlak P."/>
            <person name="Prachumwat A."/>
            <person name="Williams T.A."/>
            <person name="Bateman K.S."/>
            <person name="Itsathitphaisarn O."/>
            <person name="Sritunyalucksana K."/>
            <person name="Paszkiewicz K.H."/>
            <person name="Moore K.A."/>
            <person name="Stentiford G.D."/>
            <person name="Williams B.A."/>
        </authorList>
    </citation>
    <scope>NUCLEOTIDE SEQUENCE [LARGE SCALE GENOMIC DNA]</scope>
    <source>
        <strain evidence="3 4">TH1</strain>
    </source>
</reference>
<dbReference type="PANTHER" id="PTHR43530:SF1">
    <property type="entry name" value="QUEUINE TRNA-RIBOSYLTRANSFERASE CATALYTIC SUBUNIT 1"/>
    <property type="match status" value="1"/>
</dbReference>
<comment type="caution">
    <text evidence="3">The sequence shown here is derived from an EMBL/GenBank/DDBJ whole genome shotgun (WGS) entry which is preliminary data.</text>
</comment>
<dbReference type="STRING" id="646526.A0A1W0E4N6"/>
<dbReference type="GO" id="GO:0006400">
    <property type="term" value="P:tRNA modification"/>
    <property type="evidence" value="ECO:0007669"/>
    <property type="project" value="InterPro"/>
</dbReference>
<dbReference type="OrthoDB" id="10249838at2759"/>
<dbReference type="PANTHER" id="PTHR43530">
    <property type="entry name" value="QUEUINE TRNA-RIBOSYLTRANSFERASE CATALYTIC SUBUNIT 1"/>
    <property type="match status" value="1"/>
</dbReference>
<dbReference type="VEuPathDB" id="MicrosporidiaDB:EHP00_1761"/>
<keyword evidence="4" id="KW-1185">Reference proteome</keyword>
<name>A0A1W0E4N6_9MICR</name>
<dbReference type="EMBL" id="MNPJ01000022">
    <property type="protein sequence ID" value="OQS54159.1"/>
    <property type="molecule type" value="Genomic_DNA"/>
</dbReference>
<dbReference type="GO" id="GO:0005829">
    <property type="term" value="C:cytosol"/>
    <property type="evidence" value="ECO:0007669"/>
    <property type="project" value="TreeGrafter"/>
</dbReference>
<proteinExistence type="predicted"/>
<dbReference type="Pfam" id="PF01702">
    <property type="entry name" value="TGT"/>
    <property type="match status" value="1"/>
</dbReference>
<accession>A0A1W0E4N6</accession>
<evidence type="ECO:0000313" key="4">
    <source>
        <dbReference type="Proteomes" id="UP000192758"/>
    </source>
</evidence>
<dbReference type="Proteomes" id="UP000192758">
    <property type="component" value="Unassembled WGS sequence"/>
</dbReference>
<sequence>MENKFTFKLINKCKHTNAKVFQYTLSNNVMLPIFMPVATYGAMRSIPVDELDDCHSGIILSNTYHCRNMKKNVKNFMGFKKSLLTDSGGFQIQSLPCTITDEGIEFKLESKLIRKEENKVKNEHTNKEENKNKKIFEQKVFTPEDSMDAQFTLGADIIMQLDDVVNPIENKQRHAEGVKRSIEWLDRAVLKLREISGISSDANKKIKKENLESNFIFNEQILFPIIQGGLNLDLREKSIYEIIKRSLKNHKFIDLVQDKEEFYKQENQIIKKEEIFLNGVAIGGMCGGENKNEFAKVVHFCTTKLSEFGYEGPIYVMGVGYPDDIVVCSALGTSMSDCVYPTRMGRTGKYFWDGEDIEITRINKVRNLLEKEIKVKSLLEKEIKDENLLFTKVKTLTKCDCAMCEYSFYYLHIHRDTPNLCNLASKHNLLYMKRLGERIRESIINNRFEQFIKEYFIKKYKRPEEIPKWILSTFEEYFKIFFR</sequence>